<evidence type="ECO:0000256" key="5">
    <source>
        <dbReference type="ARBA" id="ARBA00023027"/>
    </source>
</evidence>
<dbReference type="InterPro" id="IPR036188">
    <property type="entry name" value="FAD/NAD-bd_sf"/>
</dbReference>
<keyword evidence="5" id="KW-0520">NAD</keyword>
<dbReference type="SUPFAM" id="SSF51905">
    <property type="entry name" value="FAD/NAD(P)-binding domain"/>
    <property type="match status" value="2"/>
</dbReference>
<name>A0ABW3VDH0_9PSEU</name>
<feature type="domain" description="FAD/NAD(P)-binding" evidence="7">
    <location>
        <begin position="26"/>
        <end position="347"/>
    </location>
</feature>
<dbReference type="PANTHER" id="PTHR43706">
    <property type="entry name" value="NADH DEHYDROGENASE"/>
    <property type="match status" value="1"/>
</dbReference>
<evidence type="ECO:0000256" key="6">
    <source>
        <dbReference type="SAM" id="MobiDB-lite"/>
    </source>
</evidence>
<dbReference type="EC" id="1.6.5.-" evidence="8"/>
<keyword evidence="4 8" id="KW-0560">Oxidoreductase</keyword>
<organism evidence="8 9">
    <name type="scientific">Pseudonocardia benzenivorans</name>
    <dbReference type="NCBI Taxonomy" id="228005"/>
    <lineage>
        <taxon>Bacteria</taxon>
        <taxon>Bacillati</taxon>
        <taxon>Actinomycetota</taxon>
        <taxon>Actinomycetes</taxon>
        <taxon>Pseudonocardiales</taxon>
        <taxon>Pseudonocardiaceae</taxon>
        <taxon>Pseudonocardia</taxon>
    </lineage>
</organism>
<evidence type="ECO:0000256" key="2">
    <source>
        <dbReference type="ARBA" id="ARBA00022630"/>
    </source>
</evidence>
<dbReference type="InterPro" id="IPR045024">
    <property type="entry name" value="NDH-2"/>
</dbReference>
<dbReference type="PANTHER" id="PTHR43706:SF45">
    <property type="entry name" value="NADH DEHYDROGENASE-LIKE PROTEIN RV1812C"/>
    <property type="match status" value="1"/>
</dbReference>
<accession>A0ABW3VDH0</accession>
<comment type="caution">
    <text evidence="8">The sequence shown here is derived from an EMBL/GenBank/DDBJ whole genome shotgun (WGS) entry which is preliminary data.</text>
</comment>
<evidence type="ECO:0000313" key="9">
    <source>
        <dbReference type="Proteomes" id="UP001597182"/>
    </source>
</evidence>
<evidence type="ECO:0000313" key="8">
    <source>
        <dbReference type="EMBL" id="MFD1232866.1"/>
    </source>
</evidence>
<keyword evidence="2" id="KW-0285">Flavoprotein</keyword>
<sequence>MSRNGRPGNGPATTGSGGRGTGGRPRIVVIGGGFAGFAAAKGLTARLPDAEVVVVSSTDYFLYLPLLPEVATGVLDPRRVSVPLSTALPKADVVLGKVDAIDLDGRTVGWVDPEGGRGERSWDRLVIAAGSVNALLPIPGVAEHAHGFRGIAEAVYLRDHLVRQIDLAAVTTDPATRDARCTFVVVGAGYTGTEVAAQGVLFTEQLRRAHKALRGQRVRWLLVDVAPRVLPGLDERLSRSTDRVLRERGIEIRTETSVEEAHAQGVRLTGGEDVASRTLVWCVGVRPDPLVAGLGLETDKGRLVVDDRLVVPGHPDVTACGDIAAVPDRTRPGELTAMTAQHAQRQGALAARNVAASLGVGEARSYKHHDLGFVVELGGRDAAANPLGIPLSGLPATAVTRGYHLLSMPGNRTRVAVDWVLDAVFGRPAVQLGLVRGSAVPLTTSEPQKQPESSG</sequence>
<evidence type="ECO:0000259" key="7">
    <source>
        <dbReference type="Pfam" id="PF07992"/>
    </source>
</evidence>
<dbReference type="Pfam" id="PF07992">
    <property type="entry name" value="Pyr_redox_2"/>
    <property type="match status" value="1"/>
</dbReference>
<protein>
    <submittedName>
        <fullName evidence="8">NAD(P)/FAD-dependent oxidoreductase</fullName>
        <ecNumber evidence="8">1.6.5.-</ecNumber>
    </submittedName>
</protein>
<evidence type="ECO:0000256" key="4">
    <source>
        <dbReference type="ARBA" id="ARBA00023002"/>
    </source>
</evidence>
<keyword evidence="3" id="KW-0274">FAD</keyword>
<feature type="region of interest" description="Disordered" evidence="6">
    <location>
        <begin position="1"/>
        <end position="24"/>
    </location>
</feature>
<dbReference type="Proteomes" id="UP001597182">
    <property type="component" value="Unassembled WGS sequence"/>
</dbReference>
<evidence type="ECO:0000256" key="3">
    <source>
        <dbReference type="ARBA" id="ARBA00022827"/>
    </source>
</evidence>
<comment type="similarity">
    <text evidence="1">Belongs to the NADH dehydrogenase family.</text>
</comment>
<dbReference type="GO" id="GO:0016491">
    <property type="term" value="F:oxidoreductase activity"/>
    <property type="evidence" value="ECO:0007669"/>
    <property type="project" value="UniProtKB-KW"/>
</dbReference>
<reference evidence="9" key="1">
    <citation type="journal article" date="2019" name="Int. J. Syst. Evol. Microbiol.">
        <title>The Global Catalogue of Microorganisms (GCM) 10K type strain sequencing project: providing services to taxonomists for standard genome sequencing and annotation.</title>
        <authorList>
            <consortium name="The Broad Institute Genomics Platform"/>
            <consortium name="The Broad Institute Genome Sequencing Center for Infectious Disease"/>
            <person name="Wu L."/>
            <person name="Ma J."/>
        </authorList>
    </citation>
    <scope>NUCLEOTIDE SEQUENCE [LARGE SCALE GENOMIC DNA]</scope>
    <source>
        <strain evidence="9">CCUG 49018</strain>
    </source>
</reference>
<dbReference type="EMBL" id="JBHTMB010000042">
    <property type="protein sequence ID" value="MFD1232866.1"/>
    <property type="molecule type" value="Genomic_DNA"/>
</dbReference>
<dbReference type="Gene3D" id="3.50.50.100">
    <property type="match status" value="1"/>
</dbReference>
<proteinExistence type="inferred from homology"/>
<dbReference type="InterPro" id="IPR023753">
    <property type="entry name" value="FAD/NAD-binding_dom"/>
</dbReference>
<keyword evidence="9" id="KW-1185">Reference proteome</keyword>
<evidence type="ECO:0000256" key="1">
    <source>
        <dbReference type="ARBA" id="ARBA00005272"/>
    </source>
</evidence>
<gene>
    <name evidence="8" type="ORF">ACFQ34_06175</name>
</gene>
<dbReference type="RefSeq" id="WP_346093450.1">
    <property type="nucleotide sequence ID" value="NZ_BAABKS010000079.1"/>
</dbReference>
<dbReference type="PRINTS" id="PR00368">
    <property type="entry name" value="FADPNR"/>
</dbReference>